<feature type="compositionally biased region" description="Low complexity" evidence="3">
    <location>
        <begin position="16"/>
        <end position="25"/>
    </location>
</feature>
<accession>A0A446BTI4</accession>
<dbReference type="GO" id="GO:0003825">
    <property type="term" value="F:alpha,alpha-trehalose-phosphate synthase (UDP-forming) activity"/>
    <property type="evidence" value="ECO:0007669"/>
    <property type="project" value="TreeGrafter"/>
</dbReference>
<dbReference type="GO" id="GO:0005829">
    <property type="term" value="C:cytosol"/>
    <property type="evidence" value="ECO:0007669"/>
    <property type="project" value="TreeGrafter"/>
</dbReference>
<dbReference type="Pfam" id="PF00982">
    <property type="entry name" value="Glyco_transf_20"/>
    <property type="match status" value="1"/>
</dbReference>
<evidence type="ECO:0000256" key="2">
    <source>
        <dbReference type="ARBA" id="ARBA00006330"/>
    </source>
</evidence>
<dbReference type="GO" id="GO:0005946">
    <property type="term" value="C:alpha,alpha-trehalose-phosphate synthase complex (UDP-forming)"/>
    <property type="evidence" value="ECO:0007669"/>
    <property type="project" value="TreeGrafter"/>
</dbReference>
<dbReference type="InterPro" id="IPR023214">
    <property type="entry name" value="HAD_sf"/>
</dbReference>
<comment type="similarity">
    <text evidence="2">In the C-terminal section; belongs to the trehalose phosphatase family.</text>
</comment>
<dbReference type="SUPFAM" id="SSF56784">
    <property type="entry name" value="HAD-like"/>
    <property type="match status" value="1"/>
</dbReference>
<dbReference type="CDD" id="cd03788">
    <property type="entry name" value="GT20_TPS"/>
    <property type="match status" value="1"/>
</dbReference>
<dbReference type="PANTHER" id="PTHR10788:SF123">
    <property type="entry name" value="TREHALOSE-PHOSPHATASE"/>
    <property type="match status" value="1"/>
</dbReference>
<dbReference type="InterPro" id="IPR006379">
    <property type="entry name" value="HAD-SF_hydro_IIB"/>
</dbReference>
<evidence type="ECO:0000256" key="3">
    <source>
        <dbReference type="SAM" id="MobiDB-lite"/>
    </source>
</evidence>
<feature type="region of interest" description="Disordered" evidence="3">
    <location>
        <begin position="911"/>
        <end position="930"/>
    </location>
</feature>
<dbReference type="InterPro" id="IPR001830">
    <property type="entry name" value="Glyco_trans_20"/>
</dbReference>
<dbReference type="GO" id="GO:0034605">
    <property type="term" value="P:cellular response to heat"/>
    <property type="evidence" value="ECO:0007669"/>
    <property type="project" value="TreeGrafter"/>
</dbReference>
<dbReference type="AlphaFoldDB" id="A0A446BTI4"/>
<feature type="region of interest" description="Disordered" evidence="3">
    <location>
        <begin position="1"/>
        <end position="51"/>
    </location>
</feature>
<dbReference type="FunFam" id="3.40.50.2000:FF:000036">
    <property type="entry name" value="Alpha,alpha-trehalose-phosphate synthase subunit Tps2"/>
    <property type="match status" value="1"/>
</dbReference>
<sequence>MDPNADAPNSVHQVEAASTSASGTSEVRPGVVNRTESSLPPNLRPSVIDVPVTPGITREAYEVELSNKSEGAAGTERFEEGYFSRHDVEHALAASPIPGSTNREGQSFLNKIATGAQEGTDYLRRVSVAAMGESGPNPPSSGSSVPQASMSDIRAISPDLALTGNIISATFNIPHSLTYRKGADWELNPRRGQSALFDAFSYLSSDEAPWNHTVVAWTGEIETPSELSPPNTPPFTTVHLSSLNALSKPIPLDPSKAPPTPPAADGLWIPKEDMQRLERQLSHNKKIKTIPVWLADDADGREDGIKLKDQARWRRYAEHDLYTLFHYKLPEPSDGRRERVHWADYYRMNQKFANKILEVYKPGDVVMVHDYALMLLPSMLRQRAPHMYIAFYLHSPFPSSEYFRCLPRRKEVLEGVLGANLIGFQSYSYSRHFASCCTRILGFPSDGSGVDAYGSRVEVGVFPIGIDATKVARLAWTDSVNEKFAALKTMYANKKIIAGRDRLDSVRGVAQKLMAFERFLQLYPEWRDKVVLIQVTSPTSIEEEKEDPENKISSRVNELVMKINGAYGSIGFSPVLHFPQYISQDEYFALLRAADIGLITSVRDGMNTTSLEYVICQRQSAGPLILSEFSGTAGSLKDAIHINPWDLTGVARQINNALTMPQEKREAMQQSLLAHVTSKNVQYWIAGFLRRLVAVLGSRKNVAATPLLDRSALLRKYRAAKKRLFMFDYDGTLTPIVREPSAAIPSERVITSLKALAADRDNAVWIISGRDQDFLMQHLGHITELGFSAEHGSFMRHPGATEWENLADKLDMGWQKEVLEVFQKYTDKVPGSFIEQKRCALTWHYRLADPEQGVHMSHQCRKELETTVGRKWDVEVMTGKANLEVRPTFINKGEIAKRLVTTYNAELRALAASSPGEGGDGTKDGNNDSSSPNKLGFVLCMGDDFTDEDMFRALNGLSQPAAGQGSGPAAAAAAAAGAAEVEADDCFTVTVGASTKVTLARWHLLDPEDVIECVALLAGVGGSGTGTTSGGVLSMGEVNLAALSAVEDHIPAH</sequence>
<dbReference type="CDD" id="cd01627">
    <property type="entry name" value="HAD_TPP"/>
    <property type="match status" value="1"/>
</dbReference>
<dbReference type="NCBIfam" id="TIGR00685">
    <property type="entry name" value="T6PP"/>
    <property type="match status" value="1"/>
</dbReference>
<dbReference type="EMBL" id="OUUZ01000015">
    <property type="protein sequence ID" value="SPQ25680.1"/>
    <property type="molecule type" value="Genomic_DNA"/>
</dbReference>
<dbReference type="Proteomes" id="UP000289323">
    <property type="component" value="Unassembled WGS sequence"/>
</dbReference>
<dbReference type="Gene3D" id="3.40.50.1000">
    <property type="entry name" value="HAD superfamily/HAD-like"/>
    <property type="match status" value="1"/>
</dbReference>
<evidence type="ECO:0000313" key="5">
    <source>
        <dbReference type="Proteomes" id="UP000289323"/>
    </source>
</evidence>
<dbReference type="Pfam" id="PF02358">
    <property type="entry name" value="Trehalose_PPase"/>
    <property type="match status" value="1"/>
</dbReference>
<dbReference type="SUPFAM" id="SSF53756">
    <property type="entry name" value="UDP-Glycosyltransferase/glycogen phosphorylase"/>
    <property type="match status" value="1"/>
</dbReference>
<dbReference type="GO" id="GO:0004805">
    <property type="term" value="F:trehalose-phosphatase activity"/>
    <property type="evidence" value="ECO:0007669"/>
    <property type="project" value="TreeGrafter"/>
</dbReference>
<dbReference type="GO" id="GO:0031505">
    <property type="term" value="P:fungal-type cell wall organization"/>
    <property type="evidence" value="ECO:0007669"/>
    <property type="project" value="TreeGrafter"/>
</dbReference>
<dbReference type="InterPro" id="IPR003337">
    <property type="entry name" value="Trehalose_PPase"/>
</dbReference>
<proteinExistence type="inferred from homology"/>
<protein>
    <submittedName>
        <fullName evidence="4">B2b1d5ad-d850-4743-a093-28be8169fb44</fullName>
    </submittedName>
</protein>
<dbReference type="PANTHER" id="PTHR10788">
    <property type="entry name" value="TREHALOSE-6-PHOSPHATE SYNTHASE"/>
    <property type="match status" value="1"/>
</dbReference>
<reference evidence="4 5" key="1">
    <citation type="submission" date="2018-04" db="EMBL/GenBank/DDBJ databases">
        <authorList>
            <person name="Huttner S."/>
            <person name="Dainat J."/>
        </authorList>
    </citation>
    <scope>NUCLEOTIDE SEQUENCE [LARGE SCALE GENOMIC DNA]</scope>
</reference>
<comment type="similarity">
    <text evidence="1">In the N-terminal section; belongs to the glycosyltransferase 20 family.</text>
</comment>
<organism evidence="4 5">
    <name type="scientific">Thermothielavioides terrestris</name>
    <dbReference type="NCBI Taxonomy" id="2587410"/>
    <lineage>
        <taxon>Eukaryota</taxon>
        <taxon>Fungi</taxon>
        <taxon>Dikarya</taxon>
        <taxon>Ascomycota</taxon>
        <taxon>Pezizomycotina</taxon>
        <taxon>Sordariomycetes</taxon>
        <taxon>Sordariomycetidae</taxon>
        <taxon>Sordariales</taxon>
        <taxon>Chaetomiaceae</taxon>
        <taxon>Thermothielavioides</taxon>
    </lineage>
</organism>
<dbReference type="NCBIfam" id="TIGR01484">
    <property type="entry name" value="HAD-SF-IIB"/>
    <property type="match status" value="1"/>
</dbReference>
<dbReference type="Gene3D" id="3.30.70.1020">
    <property type="entry name" value="Trehalose-6-phosphate phosphatase related protein, domain 2"/>
    <property type="match status" value="1"/>
</dbReference>
<dbReference type="FunFam" id="3.40.50.2000:FF:000131">
    <property type="entry name" value="Trehalose-6-phosphate phosphatase"/>
    <property type="match status" value="1"/>
</dbReference>
<dbReference type="InterPro" id="IPR036412">
    <property type="entry name" value="HAD-like_sf"/>
</dbReference>
<name>A0A446BTI4_9PEZI</name>
<gene>
    <name evidence="4" type="ORF">TT172_LOCUS8100</name>
</gene>
<evidence type="ECO:0000313" key="4">
    <source>
        <dbReference type="EMBL" id="SPQ25680.1"/>
    </source>
</evidence>
<evidence type="ECO:0000256" key="1">
    <source>
        <dbReference type="ARBA" id="ARBA00005409"/>
    </source>
</evidence>
<dbReference type="GO" id="GO:0005992">
    <property type="term" value="P:trehalose biosynthetic process"/>
    <property type="evidence" value="ECO:0007669"/>
    <property type="project" value="InterPro"/>
</dbReference>
<dbReference type="Gene3D" id="3.40.50.2000">
    <property type="entry name" value="Glycogen Phosphorylase B"/>
    <property type="match status" value="2"/>
</dbReference>